<dbReference type="SMART" id="SM00487">
    <property type="entry name" value="DEXDc"/>
    <property type="match status" value="1"/>
</dbReference>
<dbReference type="SUPFAM" id="SSF52540">
    <property type="entry name" value="P-loop containing nucleoside triphosphate hydrolases"/>
    <property type="match status" value="1"/>
</dbReference>
<dbReference type="PROSITE" id="PS51194">
    <property type="entry name" value="HELICASE_CTER"/>
    <property type="match status" value="1"/>
</dbReference>
<dbReference type="GO" id="GO:0003677">
    <property type="term" value="F:DNA binding"/>
    <property type="evidence" value="ECO:0007669"/>
    <property type="project" value="UniProtKB-KW"/>
</dbReference>
<dbReference type="InterPro" id="IPR036388">
    <property type="entry name" value="WH-like_DNA-bd_sf"/>
</dbReference>
<comment type="caution">
    <text evidence="16">The sequence shown here is derived from an EMBL/GenBank/DDBJ whole genome shotgun (WGS) entry which is preliminary data.</text>
</comment>
<dbReference type="SUPFAM" id="SSF46785">
    <property type="entry name" value="Winged helix' DNA-binding domain"/>
    <property type="match status" value="1"/>
</dbReference>
<evidence type="ECO:0000313" key="17">
    <source>
        <dbReference type="EMBL" id="KAJ6976126.1"/>
    </source>
</evidence>
<dbReference type="FunFam" id="3.40.50.300:FF:001747">
    <property type="entry name" value="ATP-dependent DNA helicase"/>
    <property type="match status" value="1"/>
</dbReference>
<dbReference type="GO" id="GO:0000724">
    <property type="term" value="P:double-strand break repair via homologous recombination"/>
    <property type="evidence" value="ECO:0007669"/>
    <property type="project" value="TreeGrafter"/>
</dbReference>
<dbReference type="AlphaFoldDB" id="A0AAD6LZE1"/>
<dbReference type="Pfam" id="PF00570">
    <property type="entry name" value="HRDC"/>
    <property type="match status" value="1"/>
</dbReference>
<evidence type="ECO:0000313" key="16">
    <source>
        <dbReference type="EMBL" id="KAJ6976113.1"/>
    </source>
</evidence>
<dbReference type="GO" id="GO:0005694">
    <property type="term" value="C:chromosome"/>
    <property type="evidence" value="ECO:0007669"/>
    <property type="project" value="TreeGrafter"/>
</dbReference>
<accession>A0AAD6LZE1</accession>
<evidence type="ECO:0000256" key="1">
    <source>
        <dbReference type="ARBA" id="ARBA00001947"/>
    </source>
</evidence>
<dbReference type="GO" id="GO:0043138">
    <property type="term" value="F:3'-5' DNA helicase activity"/>
    <property type="evidence" value="ECO:0007669"/>
    <property type="project" value="UniProtKB-EC"/>
</dbReference>
<evidence type="ECO:0000256" key="5">
    <source>
        <dbReference type="ARBA" id="ARBA00022806"/>
    </source>
</evidence>
<dbReference type="GO" id="GO:0047627">
    <property type="term" value="F:adenylylsulfatase activity"/>
    <property type="evidence" value="ECO:0007669"/>
    <property type="project" value="UniProtKB-ARBA"/>
</dbReference>
<keyword evidence="7" id="KW-0238">DNA-binding</keyword>
<evidence type="ECO:0000259" key="12">
    <source>
        <dbReference type="PROSITE" id="PS50967"/>
    </source>
</evidence>
<dbReference type="NCBIfam" id="TIGR00614">
    <property type="entry name" value="recQ_fam"/>
    <property type="match status" value="1"/>
</dbReference>
<dbReference type="Gene3D" id="3.30.428.10">
    <property type="entry name" value="HIT-like"/>
    <property type="match status" value="1"/>
</dbReference>
<dbReference type="GO" id="GO:0005524">
    <property type="term" value="F:ATP binding"/>
    <property type="evidence" value="ECO:0007669"/>
    <property type="project" value="UniProtKB-KW"/>
</dbReference>
<proteinExistence type="inferred from homology"/>
<dbReference type="InterPro" id="IPR010997">
    <property type="entry name" value="HRDC-like_sf"/>
</dbReference>
<evidence type="ECO:0000256" key="4">
    <source>
        <dbReference type="ARBA" id="ARBA00022801"/>
    </source>
</evidence>
<dbReference type="Proteomes" id="UP001164929">
    <property type="component" value="Chromosome 13"/>
</dbReference>
<keyword evidence="18" id="KW-1185">Reference proteome</keyword>
<protein>
    <recommendedName>
        <fullName evidence="10">DNA 3'-5' helicase</fullName>
        <ecNumber evidence="10">5.6.2.4</ecNumber>
    </recommendedName>
</protein>
<dbReference type="Pfam" id="PF14493">
    <property type="entry name" value="HTH_40"/>
    <property type="match status" value="1"/>
</dbReference>
<dbReference type="PANTHER" id="PTHR13710:SF120">
    <property type="entry name" value="BIFUNCTIONAL 3'-5' EXONUCLEASE_ATP-DEPENDENT HELICASE WRN"/>
    <property type="match status" value="1"/>
</dbReference>
<evidence type="ECO:0000256" key="3">
    <source>
        <dbReference type="ARBA" id="ARBA00022741"/>
    </source>
</evidence>
<dbReference type="SUPFAM" id="SSF47819">
    <property type="entry name" value="HRDC-like"/>
    <property type="match status" value="1"/>
</dbReference>
<evidence type="ECO:0000256" key="8">
    <source>
        <dbReference type="ARBA" id="ARBA00023235"/>
    </source>
</evidence>
<dbReference type="Gene3D" id="1.10.150.80">
    <property type="entry name" value="HRDC domain"/>
    <property type="match status" value="1"/>
</dbReference>
<feature type="domain" description="HIT" evidence="13">
    <location>
        <begin position="1"/>
        <end position="91"/>
    </location>
</feature>
<evidence type="ECO:0000256" key="6">
    <source>
        <dbReference type="ARBA" id="ARBA00022840"/>
    </source>
</evidence>
<dbReference type="EMBL" id="JAQIZT010000013">
    <property type="protein sequence ID" value="KAJ6976126.1"/>
    <property type="molecule type" value="Genomic_DNA"/>
</dbReference>
<dbReference type="InterPro" id="IPR014001">
    <property type="entry name" value="Helicase_ATP-bd"/>
</dbReference>
<keyword evidence="3" id="KW-0547">Nucleotide-binding</keyword>
<reference evidence="16" key="1">
    <citation type="journal article" date="2023" name="Mol. Ecol. Resour.">
        <title>Chromosome-level genome assembly of a triploid poplar Populus alba 'Berolinensis'.</title>
        <authorList>
            <person name="Chen S."/>
            <person name="Yu Y."/>
            <person name="Wang X."/>
            <person name="Wang S."/>
            <person name="Zhang T."/>
            <person name="Zhou Y."/>
            <person name="He R."/>
            <person name="Meng N."/>
            <person name="Wang Y."/>
            <person name="Liu W."/>
            <person name="Liu Z."/>
            <person name="Liu J."/>
            <person name="Guo Q."/>
            <person name="Huang H."/>
            <person name="Sederoff R.R."/>
            <person name="Wang G."/>
            <person name="Qu G."/>
            <person name="Chen S."/>
        </authorList>
    </citation>
    <scope>NUCLEOTIDE SEQUENCE</scope>
    <source>
        <strain evidence="16">SC-2020</strain>
    </source>
</reference>
<dbReference type="PROSITE" id="PS51084">
    <property type="entry name" value="HIT_2"/>
    <property type="match status" value="1"/>
</dbReference>
<dbReference type="GO" id="GO:0005737">
    <property type="term" value="C:cytoplasm"/>
    <property type="evidence" value="ECO:0007669"/>
    <property type="project" value="TreeGrafter"/>
</dbReference>
<dbReference type="InterPro" id="IPR036390">
    <property type="entry name" value="WH_DNA-bd_sf"/>
</dbReference>
<dbReference type="InterPro" id="IPR011545">
    <property type="entry name" value="DEAD/DEAH_box_helicase_dom"/>
</dbReference>
<keyword evidence="6" id="KW-0067">ATP-binding</keyword>
<dbReference type="SMART" id="SM00956">
    <property type="entry name" value="RQC"/>
    <property type="match status" value="1"/>
</dbReference>
<dbReference type="FunFam" id="1.10.10.10:FF:000513">
    <property type="entry name" value="ATP-dependent DNA helicase"/>
    <property type="match status" value="1"/>
</dbReference>
<dbReference type="PROSITE" id="PS51192">
    <property type="entry name" value="HELICASE_ATP_BIND_1"/>
    <property type="match status" value="1"/>
</dbReference>
<dbReference type="CDD" id="cd17920">
    <property type="entry name" value="DEXHc_RecQ"/>
    <property type="match status" value="1"/>
</dbReference>
<evidence type="ECO:0000256" key="2">
    <source>
        <dbReference type="ARBA" id="ARBA00005446"/>
    </source>
</evidence>
<dbReference type="InterPro" id="IPR036265">
    <property type="entry name" value="HIT-like_sf"/>
</dbReference>
<evidence type="ECO:0000259" key="13">
    <source>
        <dbReference type="PROSITE" id="PS51084"/>
    </source>
</evidence>
<evidence type="ECO:0000256" key="10">
    <source>
        <dbReference type="ARBA" id="ARBA00034808"/>
    </source>
</evidence>
<dbReference type="InterPro" id="IPR032284">
    <property type="entry name" value="RecQ_Zn-bd"/>
</dbReference>
<dbReference type="Gene3D" id="3.40.50.300">
    <property type="entry name" value="P-loop containing nucleotide triphosphate hydrolases"/>
    <property type="match status" value="2"/>
</dbReference>
<dbReference type="InterPro" id="IPR018982">
    <property type="entry name" value="RQC_domain"/>
</dbReference>
<evidence type="ECO:0000259" key="15">
    <source>
        <dbReference type="PROSITE" id="PS51194"/>
    </source>
</evidence>
<dbReference type="Pfam" id="PF01230">
    <property type="entry name" value="HIT"/>
    <property type="match status" value="1"/>
</dbReference>
<gene>
    <name evidence="16" type="ORF">NC653_031828</name>
    <name evidence="17" type="ORF">NC653_031835</name>
</gene>
<keyword evidence="8" id="KW-0413">Isomerase</keyword>
<dbReference type="InterPro" id="IPR044876">
    <property type="entry name" value="HRDC_dom_sf"/>
</dbReference>
<dbReference type="EC" id="5.6.2.4" evidence="10"/>
<dbReference type="SUPFAM" id="SSF54197">
    <property type="entry name" value="HIT-like"/>
    <property type="match status" value="1"/>
</dbReference>
<dbReference type="Pfam" id="PF00271">
    <property type="entry name" value="Helicase_C"/>
    <property type="match status" value="1"/>
</dbReference>
<comment type="catalytic activity">
    <reaction evidence="9">
        <text>Couples ATP hydrolysis with the unwinding of duplex DNA by translocating in the 3'-5' direction.</text>
        <dbReference type="EC" id="5.6.2.4"/>
    </reaction>
</comment>
<dbReference type="InterPro" id="IPR002121">
    <property type="entry name" value="HRDC_dom"/>
</dbReference>
<dbReference type="GO" id="GO:0006260">
    <property type="term" value="P:DNA replication"/>
    <property type="evidence" value="ECO:0007669"/>
    <property type="project" value="InterPro"/>
</dbReference>
<dbReference type="InterPro" id="IPR029491">
    <property type="entry name" value="Helicase_HTH"/>
</dbReference>
<dbReference type="CDD" id="cd18794">
    <property type="entry name" value="SF2_C_RecQ"/>
    <property type="match status" value="1"/>
</dbReference>
<feature type="domain" description="HRDC" evidence="12">
    <location>
        <begin position="635"/>
        <end position="715"/>
    </location>
</feature>
<dbReference type="Pfam" id="PF00270">
    <property type="entry name" value="DEAD"/>
    <property type="match status" value="1"/>
</dbReference>
<dbReference type="FunFam" id="1.10.150.80:FF:000011">
    <property type="entry name" value="ATP-dependent DNA helicase"/>
    <property type="match status" value="1"/>
</dbReference>
<dbReference type="EMBL" id="JAQIZT010000013">
    <property type="protein sequence ID" value="KAJ6976113.1"/>
    <property type="molecule type" value="Genomic_DNA"/>
</dbReference>
<dbReference type="FunFam" id="3.30.428.10:FF:000011">
    <property type="entry name" value="Fragile histidine triad"/>
    <property type="match status" value="1"/>
</dbReference>
<organism evidence="16 18">
    <name type="scientific">Populus alba x Populus x berolinensis</name>
    <dbReference type="NCBI Taxonomy" id="444605"/>
    <lineage>
        <taxon>Eukaryota</taxon>
        <taxon>Viridiplantae</taxon>
        <taxon>Streptophyta</taxon>
        <taxon>Embryophyta</taxon>
        <taxon>Tracheophyta</taxon>
        <taxon>Spermatophyta</taxon>
        <taxon>Magnoliopsida</taxon>
        <taxon>eudicotyledons</taxon>
        <taxon>Gunneridae</taxon>
        <taxon>Pentapetalae</taxon>
        <taxon>rosids</taxon>
        <taxon>fabids</taxon>
        <taxon>Malpighiales</taxon>
        <taxon>Salicaceae</taxon>
        <taxon>Saliceae</taxon>
        <taxon>Populus</taxon>
    </lineage>
</organism>
<dbReference type="PANTHER" id="PTHR13710">
    <property type="entry name" value="DNA HELICASE RECQ FAMILY MEMBER"/>
    <property type="match status" value="1"/>
</dbReference>
<keyword evidence="5" id="KW-0347">Helicase</keyword>
<dbReference type="GO" id="GO:0009378">
    <property type="term" value="F:four-way junction helicase activity"/>
    <property type="evidence" value="ECO:0007669"/>
    <property type="project" value="TreeGrafter"/>
</dbReference>
<evidence type="ECO:0000256" key="7">
    <source>
        <dbReference type="ARBA" id="ARBA00023125"/>
    </source>
</evidence>
<feature type="domain" description="Helicase C-terminal" evidence="15">
    <location>
        <begin position="308"/>
        <end position="454"/>
    </location>
</feature>
<comment type="similarity">
    <text evidence="2">Belongs to the helicase family. RecQ subfamily.</text>
</comment>
<dbReference type="InterPro" id="IPR027417">
    <property type="entry name" value="P-loop_NTPase"/>
</dbReference>
<dbReference type="InterPro" id="IPR004589">
    <property type="entry name" value="DNA_helicase_ATP-dep_RecQ"/>
</dbReference>
<dbReference type="PROSITE" id="PS50967">
    <property type="entry name" value="HRDC"/>
    <property type="match status" value="1"/>
</dbReference>
<feature type="short sequence motif" description="Histidine triad motif" evidence="11">
    <location>
        <begin position="76"/>
        <end position="80"/>
    </location>
</feature>
<dbReference type="FunFam" id="3.40.50.300:FF:001450">
    <property type="entry name" value="ATP-dependent DNA helicase"/>
    <property type="match status" value="1"/>
</dbReference>
<keyword evidence="4" id="KW-0378">Hydrolase</keyword>
<feature type="domain" description="Helicase ATP-binding" evidence="14">
    <location>
        <begin position="114"/>
        <end position="281"/>
    </location>
</feature>
<dbReference type="SMART" id="SM00341">
    <property type="entry name" value="HRDC"/>
    <property type="match status" value="1"/>
</dbReference>
<evidence type="ECO:0000256" key="9">
    <source>
        <dbReference type="ARBA" id="ARBA00034617"/>
    </source>
</evidence>
<comment type="cofactor">
    <cofactor evidence="1">
        <name>Zn(2+)</name>
        <dbReference type="ChEBI" id="CHEBI:29105"/>
    </cofactor>
</comment>
<name>A0AAD6LZE1_9ROSI</name>
<dbReference type="SMART" id="SM00490">
    <property type="entry name" value="HELICc"/>
    <property type="match status" value="1"/>
</dbReference>
<dbReference type="GO" id="GO:0005634">
    <property type="term" value="C:nucleus"/>
    <property type="evidence" value="ECO:0007669"/>
    <property type="project" value="TreeGrafter"/>
</dbReference>
<dbReference type="Pfam" id="PF09382">
    <property type="entry name" value="RQC"/>
    <property type="match status" value="1"/>
</dbReference>
<dbReference type="InterPro" id="IPR001650">
    <property type="entry name" value="Helicase_C-like"/>
</dbReference>
<dbReference type="Gene3D" id="1.10.10.10">
    <property type="entry name" value="Winged helix-like DNA-binding domain superfamily/Winged helix DNA-binding domain"/>
    <property type="match status" value="1"/>
</dbReference>
<dbReference type="Pfam" id="PF16124">
    <property type="entry name" value="RecQ_Zn_bind"/>
    <property type="match status" value="1"/>
</dbReference>
<evidence type="ECO:0000256" key="11">
    <source>
        <dbReference type="PROSITE-ProRule" id="PRU00464"/>
    </source>
</evidence>
<evidence type="ECO:0000313" key="18">
    <source>
        <dbReference type="Proteomes" id="UP001164929"/>
    </source>
</evidence>
<evidence type="ECO:0000259" key="14">
    <source>
        <dbReference type="PROSITE" id="PS51192"/>
    </source>
</evidence>
<dbReference type="InterPro" id="IPR019808">
    <property type="entry name" value="Histidine_triad_CS"/>
</dbReference>
<dbReference type="PROSITE" id="PS00892">
    <property type="entry name" value="HIT_1"/>
    <property type="match status" value="1"/>
</dbReference>
<sequence>MIGVVECSILLPLHFVHVLVCPRREVKRLNDLSADETSDLWLTAKKVGGQLESFYMATSLTFTIQDGPRAGQSVPHVHVHIIPRKEGDFEKNDEIYDAQYFGYANFRAYQKEVIDQILDKRDCLAVMATGSGKSLCYQVPPLLLEKTAIVISPLISLMQDQVMSLKQRGIRAEFLGSAQTDGSVHTKAQTGHFHLLFMTPEKACSTPLSFWLKLLEAGICLFAVDEAHCISEWGHDFRVEYKQLNKLRGVLLEVPFVALTATATEKVRIDIINSLKMNNPYVAVGSFDRKNLFYGVKHFNRSLPFVDELVQEISKYARKAGSTIIYCTTIKDVEQIHKSLQEAGIKTGIYHGQMSSKAREESHRSFVRDELLVMVATIAFGMGIDKPNIRQVIHYGCPKSIESYYQESGRCGRDGIPSVCWLYYTRADFAKADFYCGGLRTENQRRAVMESLMAAQHYCLLTTCRRKFLLNYFGEKFSVEKCGNCDNCMVSKRERDMSKESFLLMSCIQSCEGNWGLNMPVDVLRGSRAKKILNAHFDKLPFHGLGKDYSSNWWKSLAYQLISHGYLVETFRDTYKFVRVSPKGKQFIQSARPDHQPALILPLTDEMVEDEEQQCTTGGVGELNSMATLECEQLSEAEAQIFHMLLDERTKLAKSIGTAPYAVCGDQTIKKIALVRPSTKARLANIDGVNQHLVVRHGDYLLQAIRDLSQELNLSLDGGANLQTANTRKANQVPNHKKLTPAKLDAWKMWHENGLPIQKIANFPGRSAPIKEGTVVEYLLEAAHGGLQIEWTRLCGEVGLSRERLSEIEGAISKVGSREKLKLIKDELPEDISYAHIKICLAMQNCGFSPEVTPPSHLDTLKADEFVESESGMVSTDTSCLDTVPEVEISVKIMATHCSSDHNEETSSLMVRIAQDQDVHPINDANVLSPKKRQKVDIPEESSTALEATESSILDWLKNYDEGVFMRDILEHFNGSKEELVIDLLSSLESDFVIFKKNDLYMLL</sequence>
<dbReference type="InterPro" id="IPR011146">
    <property type="entry name" value="HIT-like"/>
</dbReference>